<name>A0A7G6WU57_9ACTN</name>
<dbReference type="KEGG" id="kqi:F1D05_05880"/>
<dbReference type="RefSeq" id="WP_185446349.1">
    <property type="nucleotide sequence ID" value="NZ_CP043661.1"/>
</dbReference>
<dbReference type="AlphaFoldDB" id="A0A7G6WU57"/>
<organism evidence="1 2">
    <name type="scientific">Kribbella qitaiheensis</name>
    <dbReference type="NCBI Taxonomy" id="1544730"/>
    <lineage>
        <taxon>Bacteria</taxon>
        <taxon>Bacillati</taxon>
        <taxon>Actinomycetota</taxon>
        <taxon>Actinomycetes</taxon>
        <taxon>Propionibacteriales</taxon>
        <taxon>Kribbellaceae</taxon>
        <taxon>Kribbella</taxon>
    </lineage>
</organism>
<dbReference type="EMBL" id="CP043661">
    <property type="protein sequence ID" value="QNE17522.1"/>
    <property type="molecule type" value="Genomic_DNA"/>
</dbReference>
<dbReference type="Proteomes" id="UP000515563">
    <property type="component" value="Chromosome"/>
</dbReference>
<accession>A0A7G6WU57</accession>
<sequence length="59" mass="6720">MDTLYKANRGAEEISYQQQMWEYRQRFVRELFAHEVPILAGTDTGTPYSVPGFALHAAG</sequence>
<proteinExistence type="predicted"/>
<evidence type="ECO:0000313" key="2">
    <source>
        <dbReference type="Proteomes" id="UP000515563"/>
    </source>
</evidence>
<protein>
    <submittedName>
        <fullName evidence="1">Uncharacterized protein</fullName>
    </submittedName>
</protein>
<reference evidence="2" key="1">
    <citation type="submission" date="2019-09" db="EMBL/GenBank/DDBJ databases">
        <title>Antimicrobial potential of Antarctic Bacteria.</title>
        <authorList>
            <person name="Benaud N."/>
            <person name="Edwards R.J."/>
            <person name="Ferrari B.C."/>
        </authorList>
    </citation>
    <scope>NUCLEOTIDE SEQUENCE [LARGE SCALE GENOMIC DNA]</scope>
    <source>
        <strain evidence="2">SPB151</strain>
    </source>
</reference>
<reference evidence="1 2" key="2">
    <citation type="journal article" date="2020" name="Microbiol. Resour. Announc.">
        <title>Antarctic desert soil bacteria exhibit high novel natural product potential, evaluated through long-read genome sequencing and comparative genomics.</title>
        <authorList>
            <person name="Benaud N."/>
            <person name="Edwards R.J."/>
            <person name="Amos T.G."/>
            <person name="D'Agostino P.M."/>
            <person name="Gutierrez-Chavez C."/>
            <person name="Montgomery K."/>
            <person name="Nicetic I."/>
            <person name="Ferrari B.C."/>
        </authorList>
    </citation>
    <scope>NUCLEOTIDE SEQUENCE [LARGE SCALE GENOMIC DNA]</scope>
    <source>
        <strain evidence="1 2">SPB151</strain>
    </source>
</reference>
<keyword evidence="2" id="KW-1185">Reference proteome</keyword>
<gene>
    <name evidence="1" type="ORF">F1D05_05880</name>
</gene>
<evidence type="ECO:0000313" key="1">
    <source>
        <dbReference type="EMBL" id="QNE17522.1"/>
    </source>
</evidence>